<dbReference type="InterPro" id="IPR001647">
    <property type="entry name" value="HTH_TetR"/>
</dbReference>
<accession>A0ABP7XJR8</accession>
<evidence type="ECO:0000256" key="2">
    <source>
        <dbReference type="PROSITE-ProRule" id="PRU00335"/>
    </source>
</evidence>
<dbReference type="Pfam" id="PF00440">
    <property type="entry name" value="TetR_N"/>
    <property type="match status" value="1"/>
</dbReference>
<dbReference type="EMBL" id="BAAAZH010000014">
    <property type="protein sequence ID" value="GAA4119414.1"/>
    <property type="molecule type" value="Genomic_DNA"/>
</dbReference>
<gene>
    <name evidence="4" type="ORF">GCM10022215_21940</name>
</gene>
<keyword evidence="1 2" id="KW-0238">DNA-binding</keyword>
<protein>
    <submittedName>
        <fullName evidence="4">TetR/AcrR family transcriptional regulator</fullName>
    </submittedName>
</protein>
<dbReference type="Proteomes" id="UP001501495">
    <property type="component" value="Unassembled WGS sequence"/>
</dbReference>
<evidence type="ECO:0000259" key="3">
    <source>
        <dbReference type="PROSITE" id="PS50977"/>
    </source>
</evidence>
<feature type="DNA-binding region" description="H-T-H motif" evidence="2">
    <location>
        <begin position="38"/>
        <end position="57"/>
    </location>
</feature>
<evidence type="ECO:0000313" key="4">
    <source>
        <dbReference type="EMBL" id="GAA4119414.1"/>
    </source>
</evidence>
<evidence type="ECO:0000313" key="5">
    <source>
        <dbReference type="Proteomes" id="UP001501495"/>
    </source>
</evidence>
<reference evidence="5" key="1">
    <citation type="journal article" date="2019" name="Int. J. Syst. Evol. Microbiol.">
        <title>The Global Catalogue of Microorganisms (GCM) 10K type strain sequencing project: providing services to taxonomists for standard genome sequencing and annotation.</title>
        <authorList>
            <consortium name="The Broad Institute Genomics Platform"/>
            <consortium name="The Broad Institute Genome Sequencing Center for Infectious Disease"/>
            <person name="Wu L."/>
            <person name="Ma J."/>
        </authorList>
    </citation>
    <scope>NUCLEOTIDE SEQUENCE [LARGE SCALE GENOMIC DNA]</scope>
    <source>
        <strain evidence="5">JCM 16703</strain>
    </source>
</reference>
<organism evidence="4 5">
    <name type="scientific">Nocardioides fonticola</name>
    <dbReference type="NCBI Taxonomy" id="450363"/>
    <lineage>
        <taxon>Bacteria</taxon>
        <taxon>Bacillati</taxon>
        <taxon>Actinomycetota</taxon>
        <taxon>Actinomycetes</taxon>
        <taxon>Propionibacteriales</taxon>
        <taxon>Nocardioidaceae</taxon>
        <taxon>Nocardioides</taxon>
    </lineage>
</organism>
<sequence>MTRPAPLPAAASDVSESHRRFYDAALDLLAEEGYGALKLSRLCERLGLTTGAFYHAFDGWADFTDRLLDFWYQERTADIGARAHAEPDPARRLDLLIESALGLRHRAESAIRIWAGIDPRVRAIQDRADRDRIEVVAEAFVALTGDPDFSLRAARAAFYVLIGYEQVSAEQDVSALQWALRSIRALIDAPPVIPVEAPDTGRSG</sequence>
<name>A0ABP7XJR8_9ACTN</name>
<evidence type="ECO:0000256" key="1">
    <source>
        <dbReference type="ARBA" id="ARBA00023125"/>
    </source>
</evidence>
<dbReference type="InterPro" id="IPR009057">
    <property type="entry name" value="Homeodomain-like_sf"/>
</dbReference>
<feature type="domain" description="HTH tetR-type" evidence="3">
    <location>
        <begin position="15"/>
        <end position="75"/>
    </location>
</feature>
<dbReference type="Gene3D" id="1.10.357.10">
    <property type="entry name" value="Tetracycline Repressor, domain 2"/>
    <property type="match status" value="1"/>
</dbReference>
<proteinExistence type="predicted"/>
<keyword evidence="5" id="KW-1185">Reference proteome</keyword>
<dbReference type="SUPFAM" id="SSF46689">
    <property type="entry name" value="Homeodomain-like"/>
    <property type="match status" value="1"/>
</dbReference>
<comment type="caution">
    <text evidence="4">The sequence shown here is derived from an EMBL/GenBank/DDBJ whole genome shotgun (WGS) entry which is preliminary data.</text>
</comment>
<dbReference type="RefSeq" id="WP_344733417.1">
    <property type="nucleotide sequence ID" value="NZ_BAAAZH010000014.1"/>
</dbReference>
<dbReference type="PROSITE" id="PS50977">
    <property type="entry name" value="HTH_TETR_2"/>
    <property type="match status" value="1"/>
</dbReference>